<evidence type="ECO:0000256" key="1">
    <source>
        <dbReference type="ARBA" id="ARBA00005531"/>
    </source>
</evidence>
<dbReference type="InterPro" id="IPR016039">
    <property type="entry name" value="Thiolase-like"/>
</dbReference>
<feature type="domain" description="Beta-ketoacyl-[acyl-carrier-protein] synthase III C-terminal" evidence="5">
    <location>
        <begin position="176"/>
        <end position="258"/>
    </location>
</feature>
<proteinExistence type="inferred from homology"/>
<evidence type="ECO:0000313" key="7">
    <source>
        <dbReference type="Proteomes" id="UP000054498"/>
    </source>
</evidence>
<name>A0A0D2M0Q2_9CHLO</name>
<dbReference type="GeneID" id="25727956"/>
<evidence type="ECO:0000259" key="5">
    <source>
        <dbReference type="Pfam" id="PF08541"/>
    </source>
</evidence>
<dbReference type="GO" id="GO:0016020">
    <property type="term" value="C:membrane"/>
    <property type="evidence" value="ECO:0007669"/>
    <property type="project" value="InterPro"/>
</dbReference>
<dbReference type="KEGG" id="mng:MNEG_10761"/>
<dbReference type="SUPFAM" id="SSF53901">
    <property type="entry name" value="Thiolase-like"/>
    <property type="match status" value="2"/>
</dbReference>
<comment type="similarity">
    <text evidence="1">Belongs to the thiolase-like superfamily. Chalcone/stilbene synthases family.</text>
</comment>
<dbReference type="PANTHER" id="PTHR31561">
    <property type="entry name" value="3-KETOACYL-COA SYNTHASE"/>
    <property type="match status" value="1"/>
</dbReference>
<gene>
    <name evidence="6" type="ORF">MNEG_10761</name>
</gene>
<keyword evidence="7" id="KW-1185">Reference proteome</keyword>
<dbReference type="RefSeq" id="XP_013896219.1">
    <property type="nucleotide sequence ID" value="XM_014040765.1"/>
</dbReference>
<keyword evidence="6" id="KW-0012">Acyltransferase</keyword>
<evidence type="ECO:0000256" key="2">
    <source>
        <dbReference type="ARBA" id="ARBA00012307"/>
    </source>
</evidence>
<keyword evidence="3 6" id="KW-0808">Transferase</keyword>
<dbReference type="InterPro" id="IPR013601">
    <property type="entry name" value="FAE1_typ3_polyketide_synth"/>
</dbReference>
<dbReference type="GO" id="GO:0009922">
    <property type="term" value="F:fatty acid elongase activity"/>
    <property type="evidence" value="ECO:0007669"/>
    <property type="project" value="UniProtKB-EC"/>
</dbReference>
<feature type="domain" description="FAE" evidence="4">
    <location>
        <begin position="1"/>
        <end position="145"/>
    </location>
</feature>
<evidence type="ECO:0000256" key="3">
    <source>
        <dbReference type="ARBA" id="ARBA00022679"/>
    </source>
</evidence>
<reference evidence="6 7" key="1">
    <citation type="journal article" date="2013" name="BMC Genomics">
        <title>Reconstruction of the lipid metabolism for the microalga Monoraphidium neglectum from its genome sequence reveals characteristics suitable for biofuel production.</title>
        <authorList>
            <person name="Bogen C."/>
            <person name="Al-Dilaimi A."/>
            <person name="Albersmeier A."/>
            <person name="Wichmann J."/>
            <person name="Grundmann M."/>
            <person name="Rupp O."/>
            <person name="Lauersen K.J."/>
            <person name="Blifernez-Klassen O."/>
            <person name="Kalinowski J."/>
            <person name="Goesmann A."/>
            <person name="Mussgnug J.H."/>
            <person name="Kruse O."/>
        </authorList>
    </citation>
    <scope>NUCLEOTIDE SEQUENCE [LARGE SCALE GENOMIC DNA]</scope>
    <source>
        <strain evidence="6 7">SAG 48.87</strain>
    </source>
</reference>
<dbReference type="Gene3D" id="3.40.47.10">
    <property type="match status" value="1"/>
</dbReference>
<dbReference type="Pfam" id="PF08392">
    <property type="entry name" value="FAE1_CUT1_RppA"/>
    <property type="match status" value="1"/>
</dbReference>
<dbReference type="STRING" id="145388.A0A0D2M0Q2"/>
<protein>
    <recommendedName>
        <fullName evidence="2">very-long-chain 3-oxoacyl-CoA synthase</fullName>
        <ecNumber evidence="2">2.3.1.199</ecNumber>
    </recommendedName>
</protein>
<dbReference type="AlphaFoldDB" id="A0A0D2M0Q2"/>
<dbReference type="EC" id="2.3.1.199" evidence="2"/>
<dbReference type="GO" id="GO:0006633">
    <property type="term" value="P:fatty acid biosynthetic process"/>
    <property type="evidence" value="ECO:0007669"/>
    <property type="project" value="InterPro"/>
</dbReference>
<sequence>MGCSAGVVALDLARQMLQLHPGSYALIVSHENISNNYYLGSDKSMLIPNTLFRSNGAAILLSSRPADASKSKYTIRHVVRTIMAADDEAYGCIWQTDDAEKKQGVALKKELIGVAGRALARNMGRLGPLVLPVSEQAKYAGSALLRAALKAAPAGARALVPDAWRRPYTPAFSKAFDAVCIHTGGRGVIDSMQDNLGMGKAMVEASRAALYEFGNTSSCSVWYELAYAESFNGGLRRGARVWQIAFGSGFKCNSAVLTANRHVKDAHAAWRAFDRSKMYAQLAEIDREVAASKAQRAADKAKAASASAASARQH</sequence>
<dbReference type="InterPro" id="IPR012392">
    <property type="entry name" value="3-ktacl-CoA_syn"/>
</dbReference>
<dbReference type="Proteomes" id="UP000054498">
    <property type="component" value="Unassembled WGS sequence"/>
</dbReference>
<dbReference type="OrthoDB" id="329835at2759"/>
<evidence type="ECO:0000259" key="4">
    <source>
        <dbReference type="Pfam" id="PF08392"/>
    </source>
</evidence>
<accession>A0A0D2M0Q2</accession>
<organism evidence="6 7">
    <name type="scientific">Monoraphidium neglectum</name>
    <dbReference type="NCBI Taxonomy" id="145388"/>
    <lineage>
        <taxon>Eukaryota</taxon>
        <taxon>Viridiplantae</taxon>
        <taxon>Chlorophyta</taxon>
        <taxon>core chlorophytes</taxon>
        <taxon>Chlorophyceae</taxon>
        <taxon>CS clade</taxon>
        <taxon>Sphaeropleales</taxon>
        <taxon>Selenastraceae</taxon>
        <taxon>Monoraphidium</taxon>
    </lineage>
</organism>
<dbReference type="Pfam" id="PF08541">
    <property type="entry name" value="ACP_syn_III_C"/>
    <property type="match status" value="1"/>
</dbReference>
<evidence type="ECO:0000313" key="6">
    <source>
        <dbReference type="EMBL" id="KIY97199.1"/>
    </source>
</evidence>
<dbReference type="InterPro" id="IPR013747">
    <property type="entry name" value="ACP_syn_III_C"/>
</dbReference>
<dbReference type="EMBL" id="KK102668">
    <property type="protein sequence ID" value="KIY97199.1"/>
    <property type="molecule type" value="Genomic_DNA"/>
</dbReference>